<reference evidence="3 4" key="1">
    <citation type="submission" date="2019-04" db="EMBL/GenBank/DDBJ databases">
        <title>High contiguity whole genome sequence and gene annotation resource for two Venturia nashicola isolates.</title>
        <authorList>
            <person name="Prokchorchik M."/>
            <person name="Won K."/>
            <person name="Lee Y."/>
            <person name="Choi E.D."/>
            <person name="Segonzac C."/>
            <person name="Sohn K.H."/>
        </authorList>
    </citation>
    <scope>NUCLEOTIDE SEQUENCE [LARGE SCALE GENOMIC DNA]</scope>
    <source>
        <strain evidence="3 4">PRI2</strain>
    </source>
</reference>
<proteinExistence type="inferred from homology"/>
<evidence type="ECO:0000256" key="1">
    <source>
        <dbReference type="ARBA" id="ARBA00024205"/>
    </source>
</evidence>
<dbReference type="GO" id="GO:0090158">
    <property type="term" value="P:endoplasmic reticulum membrane organization"/>
    <property type="evidence" value="ECO:0007669"/>
    <property type="project" value="TreeGrafter"/>
</dbReference>
<keyword evidence="4" id="KW-1185">Reference proteome</keyword>
<dbReference type="InterPro" id="IPR029704">
    <property type="entry name" value="STEEP-like"/>
</dbReference>
<dbReference type="EMBL" id="SNSC02000001">
    <property type="protein sequence ID" value="TID27897.1"/>
    <property type="molecule type" value="Genomic_DNA"/>
</dbReference>
<dbReference type="Pfam" id="PF25809">
    <property type="entry name" value="STEEP1"/>
    <property type="match status" value="1"/>
</dbReference>
<evidence type="ECO:0000259" key="2">
    <source>
        <dbReference type="Pfam" id="PF25809"/>
    </source>
</evidence>
<feature type="domain" description="STEEP1" evidence="2">
    <location>
        <begin position="17"/>
        <end position="141"/>
    </location>
</feature>
<dbReference type="Proteomes" id="UP000298493">
    <property type="component" value="Unassembled WGS sequence"/>
</dbReference>
<evidence type="ECO:0000313" key="4">
    <source>
        <dbReference type="Proteomes" id="UP000298493"/>
    </source>
</evidence>
<accession>A0A4Z1PIY7</accession>
<dbReference type="GO" id="GO:0006888">
    <property type="term" value="P:endoplasmic reticulum to Golgi vesicle-mediated transport"/>
    <property type="evidence" value="ECO:0007669"/>
    <property type="project" value="TreeGrafter"/>
</dbReference>
<dbReference type="GO" id="GO:0005737">
    <property type="term" value="C:cytoplasm"/>
    <property type="evidence" value="ECO:0007669"/>
    <property type="project" value="GOC"/>
</dbReference>
<organism evidence="3 4">
    <name type="scientific">Venturia nashicola</name>
    <dbReference type="NCBI Taxonomy" id="86259"/>
    <lineage>
        <taxon>Eukaryota</taxon>
        <taxon>Fungi</taxon>
        <taxon>Dikarya</taxon>
        <taxon>Ascomycota</taxon>
        <taxon>Pezizomycotina</taxon>
        <taxon>Dothideomycetes</taxon>
        <taxon>Pleosporomycetidae</taxon>
        <taxon>Venturiales</taxon>
        <taxon>Venturiaceae</taxon>
        <taxon>Venturia</taxon>
    </lineage>
</organism>
<dbReference type="InterPro" id="IPR057965">
    <property type="entry name" value="STEEP1_dom"/>
</dbReference>
<name>A0A4Z1PIY7_9PEZI</name>
<comment type="similarity">
    <text evidence="1">Belongs to the STEEP1 family.</text>
</comment>
<protein>
    <submittedName>
        <fullName evidence="3">Saccharopine dehydrogenase</fullName>
    </submittedName>
</protein>
<dbReference type="PANTHER" id="PTHR46355">
    <property type="entry name" value="UPF0428 PROTEIN CXORF56"/>
    <property type="match status" value="1"/>
</dbReference>
<gene>
    <name evidence="3" type="ORF">E6O75_ATG00664</name>
</gene>
<dbReference type="AlphaFoldDB" id="A0A4Z1PIY7"/>
<dbReference type="STRING" id="86259.A0A4Z1PIY7"/>
<evidence type="ECO:0000313" key="3">
    <source>
        <dbReference type="EMBL" id="TID27897.1"/>
    </source>
</evidence>
<comment type="caution">
    <text evidence="3">The sequence shown here is derived from an EMBL/GenBank/DDBJ whole genome shotgun (WGS) entry which is preliminary data.</text>
</comment>
<sequence length="241" mass="26679">MSSTNAPLTDKAPTTNPQDLHTYHCHCTHLILASNRTLDSFPRRSTLDKAHILNLTPSHASSPQYNDFSVLLGTTPDDKPTIIRRPDGFEKMYMQRCGRCTTIVGYQLDKSQFPSEKEDGKKEYVVFVLPGGLLTSEEMEAAKDMSAGVGFHGVGATWIHGQLWTIDDGAVFSRKRVNRPGNARTIKGDNAIHHRADCPLTVDQSWTPPPFSDRCIHAANLTQSFSAASFFITMAMYCSST</sequence>
<dbReference type="PANTHER" id="PTHR46355:SF1">
    <property type="entry name" value="STING ER EXIT PROTEIN"/>
    <property type="match status" value="1"/>
</dbReference>